<evidence type="ECO:0000256" key="4">
    <source>
        <dbReference type="PROSITE-ProRule" id="PRU00221"/>
    </source>
</evidence>
<dbReference type="InterPro" id="IPR011009">
    <property type="entry name" value="Kinase-like_dom_sf"/>
</dbReference>
<evidence type="ECO:0000256" key="5">
    <source>
        <dbReference type="SAM" id="MobiDB-lite"/>
    </source>
</evidence>
<reference evidence="7" key="1">
    <citation type="submission" date="2015-12" db="EMBL/GenBank/DDBJ databases">
        <title>De novo transcriptome assembly of four potential Pierce s Disease insect vectors from Arizona vineyards.</title>
        <authorList>
            <person name="Tassone E.E."/>
        </authorList>
    </citation>
    <scope>NUCLEOTIDE SEQUENCE</scope>
</reference>
<dbReference type="PANTHER" id="PTHR44662">
    <property type="entry name" value="WD REPEAT-CONTAINING PROTEIN 81"/>
    <property type="match status" value="1"/>
</dbReference>
<evidence type="ECO:0000313" key="7">
    <source>
        <dbReference type="EMBL" id="JAS18601.1"/>
    </source>
</evidence>
<feature type="region of interest" description="Disordered" evidence="5">
    <location>
        <begin position="1368"/>
        <end position="1390"/>
    </location>
</feature>
<dbReference type="SMART" id="SM01026">
    <property type="entry name" value="Beach"/>
    <property type="match status" value="1"/>
</dbReference>
<name>A0A1B6CYW9_9HEMI</name>
<evidence type="ECO:0000256" key="1">
    <source>
        <dbReference type="ARBA" id="ARBA00004419"/>
    </source>
</evidence>
<dbReference type="PROSITE" id="PS50294">
    <property type="entry name" value="WD_REPEATS_REGION"/>
    <property type="match status" value="1"/>
</dbReference>
<dbReference type="InterPro" id="IPR036372">
    <property type="entry name" value="BEACH_dom_sf"/>
</dbReference>
<feature type="compositionally biased region" description="Low complexity" evidence="5">
    <location>
        <begin position="598"/>
        <end position="637"/>
    </location>
</feature>
<feature type="compositionally biased region" description="Acidic residues" evidence="5">
    <location>
        <begin position="576"/>
        <end position="589"/>
    </location>
</feature>
<accession>A0A1B6CYW9</accession>
<evidence type="ECO:0000259" key="6">
    <source>
        <dbReference type="PROSITE" id="PS50197"/>
    </source>
</evidence>
<dbReference type="Gene3D" id="1.10.1540.10">
    <property type="entry name" value="BEACH domain"/>
    <property type="match status" value="1"/>
</dbReference>
<dbReference type="InterPro" id="IPR000409">
    <property type="entry name" value="BEACH_dom"/>
</dbReference>
<sequence>MDPIKIINHELKIHEKYLKWSSKSDRVEALVHSSWLRLILNNWKVPDEFPLHKHLTNEEVNAWLRQREKFGPEWQHIIIKVLEKRDKTVIPLPRTKEGTKPEATLSYSQIMHYVGQTNYKNIWKEMYRKYLSGSMPVYEQKVHNNSKIQLSDCTTVLREVISRTFSCPVISIDGSTPQIEVEPRFQTHPNLLPCSIVLETDQYFLLLHCQENSTMYSLQDCVNYSPSVLAGSYAKPLFIIYQLLRLMRHLHDYGLALGDITLSDILISQDLWIQVLPHMEANIYDLPNSTENTKKQLKSEEITRETLNDVGNLCAAWMQGALSNFDYLTALNKLAGRRYGDPRSHHVFPWISDFTFNNGVNWRDFTKSKFRLNKGDRQLDLTYDLPVNCNAAQVPHHVSDVLSEITYYVYLARITPKPILCKYVRPQWVPAEYPSSIQRLQQWTPDECIPEFFTDPTVFKSIHPDLPDLEIPSWAASAQEFITKHRDALESSHVSERLHFWIDLTFGYKLSGLAAIKSKNVCLQLVDGHTKLTDIGVVQLFTQPHPHRIGPSVYWGITPPRIHHNRQKDCRKGMSDDDDMQSSGDEEESVTNTNKSTPRSSPLALTRLLSRSRNSLTTTNVAPSSPSSDISSSVSNNNERSTSVFYNSLPTISLPSDYNPVAGLIALENLHSFVHKTSQETYKGFQKSNYNEEAALKQVVAARRLQEMQVLGCLIVEMFLSVKLRAFGCSLKSVSFSQRLRICRTILQTNVTNKDIIPRCVRSLVILLLQISNENESISTFKYPTVTNFGIPPPSAHQLLQPNLTSNLLPLPNHFPIIYSMVKTLKIYSNVISELRKLRIEKYPDGNRGDKLTNFIEKLSEWKVKSIAKDLENLVEDYPSSSATISWIDLILPHIINMLSDPATSIVTAWHLFDPIARALGPNRSSSLLLEPLVRLYDCDNEKELIINENSQSRLKKRIKLYHRSFLLRLLIRFRMKVFLDNFIPLLIEGVGGYQDIETKDSSENEGIRVEMRENSGFLDSNEVEEATEFGGDNILSPLDEDSSADSDKNPIILVPNEEQEVLMAEPELFLIETEESAEEDDSEQKHCKSIQNLLDQLEIQSDEMDDTTMNKSPVIYDVSWKNKSDDSLNYQNEEKGKIVDVEYSKVSEVSVDSVIWLMHRLGPVLSARYLSRNLLRMLSLCYTGRRNQQVVNNEFSKLGGDENATKVLECLGSIAVVFGEQFIVLQYLPYMTDLILLCKKKCTVNLEAGLIASLTLLKLCIHYITEATISDLLQETLLKGIIHPCLRLLASCKLIFPGGFTARQALAIKLIICLHILVLRVNTEQRIILVHTLQRFFLVFSKARGQKNEDVAMNRVSGEVVGVPRVRDYDSTDSSSPPPSTLKAKSDADNSKSKALEELCQVMSPQFAYWAYSPFSNFFGESFMEQSLKNHKLIKDLCQEFKKEQEILGKQVLENPFSLDSETNIHTSNEATAVIVGNRIDLQEPTTTKPGSPIFSCSPSRHLSNKNIENNSRHLRGNWLAYWEHEIGLNGKDGHLNIKQIKLQTFNGHSNSVRVLTVLDNENSFLSASKDKTVKVWSLRSKGDGNTLSPCQWTYTGHRKSVMALGFVERVRLAVSCDSTVHLWDPFVGRVVTQIDMFKGSPVNTLRPLHPPSAAVLTANTDATLRTFDARLGTYVNELKVVASAAGLIRCISISPEGNLVVLGQASGYLTILDLRTGLALSSWKGHEGEILQLSTVSEQTVVSSSLDQSVSAWSINDGKLKFNLKGPTEPVHCLDTYCNELISGTTANRIGVHSGIECTASFSSTRLRSDAFKGVLTSLTVLPLNRLLLLGADTGNISLLC</sequence>
<keyword evidence="3" id="KW-0677">Repeat</keyword>
<feature type="repeat" description="WD" evidence="4">
    <location>
        <begin position="1547"/>
        <end position="1582"/>
    </location>
</feature>
<keyword evidence="2 4" id="KW-0853">WD repeat</keyword>
<dbReference type="SUPFAM" id="SSF81837">
    <property type="entry name" value="BEACH domain"/>
    <property type="match status" value="1"/>
</dbReference>
<gene>
    <name evidence="7" type="ORF">g.14828</name>
</gene>
<feature type="domain" description="BEACH" evidence="6">
    <location>
        <begin position="302"/>
        <end position="571"/>
    </location>
</feature>
<organism evidence="7">
    <name type="scientific">Clastoptera arizonana</name>
    <name type="common">Arizona spittle bug</name>
    <dbReference type="NCBI Taxonomy" id="38151"/>
    <lineage>
        <taxon>Eukaryota</taxon>
        <taxon>Metazoa</taxon>
        <taxon>Ecdysozoa</taxon>
        <taxon>Arthropoda</taxon>
        <taxon>Hexapoda</taxon>
        <taxon>Insecta</taxon>
        <taxon>Pterygota</taxon>
        <taxon>Neoptera</taxon>
        <taxon>Paraneoptera</taxon>
        <taxon>Hemiptera</taxon>
        <taxon>Auchenorrhyncha</taxon>
        <taxon>Cercopoidea</taxon>
        <taxon>Clastopteridae</taxon>
        <taxon>Clastoptera</taxon>
    </lineage>
</organism>
<evidence type="ECO:0000256" key="3">
    <source>
        <dbReference type="ARBA" id="ARBA00022737"/>
    </source>
</evidence>
<dbReference type="CDD" id="cd06071">
    <property type="entry name" value="Beach"/>
    <property type="match status" value="1"/>
</dbReference>
<dbReference type="EMBL" id="GEDC01018697">
    <property type="protein sequence ID" value="JAS18601.1"/>
    <property type="molecule type" value="Transcribed_RNA"/>
</dbReference>
<dbReference type="InterPro" id="IPR001680">
    <property type="entry name" value="WD40_rpt"/>
</dbReference>
<feature type="region of interest" description="Disordered" evidence="5">
    <location>
        <begin position="565"/>
        <end position="637"/>
    </location>
</feature>
<protein>
    <recommendedName>
        <fullName evidence="6">BEACH domain-containing protein</fullName>
    </recommendedName>
</protein>
<dbReference type="Pfam" id="PF00400">
    <property type="entry name" value="WD40"/>
    <property type="match status" value="2"/>
</dbReference>
<dbReference type="PANTHER" id="PTHR44662:SF1">
    <property type="entry name" value="WD REPEAT-CONTAINING PROTEIN 81"/>
    <property type="match status" value="1"/>
</dbReference>
<dbReference type="GO" id="GO:0035973">
    <property type="term" value="P:aggrephagy"/>
    <property type="evidence" value="ECO:0007669"/>
    <property type="project" value="TreeGrafter"/>
</dbReference>
<dbReference type="InterPro" id="IPR015943">
    <property type="entry name" value="WD40/YVTN_repeat-like_dom_sf"/>
</dbReference>
<dbReference type="SMART" id="SM00320">
    <property type="entry name" value="WD40"/>
    <property type="match status" value="5"/>
</dbReference>
<comment type="subcellular location">
    <subcellularLocation>
        <location evidence="1">Cytoplasmic vesicle</location>
        <location evidence="1">Autophagosome</location>
    </subcellularLocation>
</comment>
<dbReference type="InterPro" id="IPR052651">
    <property type="entry name" value="WDR81"/>
</dbReference>
<dbReference type="Gene3D" id="2.130.10.10">
    <property type="entry name" value="YVTN repeat-like/Quinoprotein amine dehydrogenase"/>
    <property type="match status" value="2"/>
</dbReference>
<dbReference type="GO" id="GO:0035014">
    <property type="term" value="F:phosphatidylinositol 3-kinase regulator activity"/>
    <property type="evidence" value="ECO:0007669"/>
    <property type="project" value="TreeGrafter"/>
</dbReference>
<dbReference type="SUPFAM" id="SSF50978">
    <property type="entry name" value="WD40 repeat-like"/>
    <property type="match status" value="1"/>
</dbReference>
<dbReference type="GO" id="GO:0005739">
    <property type="term" value="C:mitochondrion"/>
    <property type="evidence" value="ECO:0007669"/>
    <property type="project" value="TreeGrafter"/>
</dbReference>
<dbReference type="SUPFAM" id="SSF56112">
    <property type="entry name" value="Protein kinase-like (PK-like)"/>
    <property type="match status" value="1"/>
</dbReference>
<dbReference type="FunFam" id="1.10.1540.10:FF:000003">
    <property type="entry name" value="WD repeat-containing protein 81 isoform X1"/>
    <property type="match status" value="1"/>
</dbReference>
<dbReference type="InterPro" id="IPR036322">
    <property type="entry name" value="WD40_repeat_dom_sf"/>
</dbReference>
<dbReference type="Pfam" id="PF02138">
    <property type="entry name" value="Beach"/>
    <property type="match status" value="1"/>
</dbReference>
<feature type="repeat" description="WD" evidence="4">
    <location>
        <begin position="1596"/>
        <end position="1626"/>
    </location>
</feature>
<dbReference type="PROSITE" id="PS50082">
    <property type="entry name" value="WD_REPEATS_2"/>
    <property type="match status" value="2"/>
</dbReference>
<evidence type="ECO:0000256" key="2">
    <source>
        <dbReference type="ARBA" id="ARBA00022574"/>
    </source>
</evidence>
<dbReference type="GO" id="GO:0005776">
    <property type="term" value="C:autophagosome"/>
    <property type="evidence" value="ECO:0007669"/>
    <property type="project" value="UniProtKB-SubCell"/>
</dbReference>
<proteinExistence type="predicted"/>
<dbReference type="PROSITE" id="PS50197">
    <property type="entry name" value="BEACH"/>
    <property type="match status" value="1"/>
</dbReference>